<gene>
    <name evidence="7" type="ORF">AZI86_01525</name>
</gene>
<evidence type="ECO:0000256" key="2">
    <source>
        <dbReference type="ARBA" id="ARBA00022692"/>
    </source>
</evidence>
<keyword evidence="4 5" id="KW-0472">Membrane</keyword>
<dbReference type="GO" id="GO:0016020">
    <property type="term" value="C:membrane"/>
    <property type="evidence" value="ECO:0007669"/>
    <property type="project" value="UniProtKB-SubCell"/>
</dbReference>
<name>A0A150WMR5_BDEBC</name>
<feature type="transmembrane region" description="Helical" evidence="5">
    <location>
        <begin position="69"/>
        <end position="89"/>
    </location>
</feature>
<evidence type="ECO:0000256" key="4">
    <source>
        <dbReference type="ARBA" id="ARBA00023136"/>
    </source>
</evidence>
<feature type="transmembrane region" description="Helical" evidence="5">
    <location>
        <begin position="143"/>
        <end position="165"/>
    </location>
</feature>
<keyword evidence="8" id="KW-1185">Reference proteome</keyword>
<keyword evidence="2 5" id="KW-0812">Transmembrane</keyword>
<proteinExistence type="predicted"/>
<organism evidence="7 8">
    <name type="scientific">Bdellovibrio bacteriovorus</name>
    <dbReference type="NCBI Taxonomy" id="959"/>
    <lineage>
        <taxon>Bacteria</taxon>
        <taxon>Pseudomonadati</taxon>
        <taxon>Bdellovibrionota</taxon>
        <taxon>Bdellovibrionia</taxon>
        <taxon>Bdellovibrionales</taxon>
        <taxon>Pseudobdellovibrionaceae</taxon>
        <taxon>Bdellovibrio</taxon>
    </lineage>
</organism>
<evidence type="ECO:0000313" key="7">
    <source>
        <dbReference type="EMBL" id="KYG65781.1"/>
    </source>
</evidence>
<reference evidence="7 8" key="1">
    <citation type="submission" date="2016-03" db="EMBL/GenBank/DDBJ databases">
        <authorList>
            <person name="Ploux O."/>
        </authorList>
    </citation>
    <scope>NUCLEOTIDE SEQUENCE [LARGE SCALE GENOMIC DNA]</scope>
    <source>
        <strain evidence="7 8">R0</strain>
    </source>
</reference>
<feature type="transmembrane region" description="Helical" evidence="5">
    <location>
        <begin position="285"/>
        <end position="304"/>
    </location>
</feature>
<keyword evidence="3 5" id="KW-1133">Transmembrane helix</keyword>
<comment type="caution">
    <text evidence="7">The sequence shown here is derived from an EMBL/GenBank/DDBJ whole genome shotgun (WGS) entry which is preliminary data.</text>
</comment>
<comment type="subcellular location">
    <subcellularLocation>
        <location evidence="1">Membrane</location>
        <topology evidence="1">Multi-pass membrane protein</topology>
    </subcellularLocation>
</comment>
<sequence>MGLRYHLQEALKVAPAPWPWTRMIVCGGATILPLIYGLLTQQLSISIFGALTGFLLVLNDHLGTLAHRLIVISLTFIFMAFSLSVGVLVQGQELIFIPLLLVLVYWMALMSGEGAELERGLLFGIFQLIAGAYTPGLKPHLGQVFVFALMGYICVIVLLLLIVFLRRHTPNPFARLRATLKKSLTREKHRHLFAVIYCATVLVSILVVQELEMSHGYWAVGTVLIILRPDTKQSIYRGIQRFIGTLLGVIIAEGIIYSVHSPWAAIPIIGVVAFISPWALVRSYWWGSGMIAIMLLLLLDLPSIQNGDFHTPLIRLQATGIGCLLALIGVALMNTHFIRSVMAGLFAFRSSK</sequence>
<evidence type="ECO:0000259" key="6">
    <source>
        <dbReference type="Pfam" id="PF13515"/>
    </source>
</evidence>
<evidence type="ECO:0000313" key="8">
    <source>
        <dbReference type="Proteomes" id="UP000075320"/>
    </source>
</evidence>
<evidence type="ECO:0000256" key="1">
    <source>
        <dbReference type="ARBA" id="ARBA00004141"/>
    </source>
</evidence>
<protein>
    <recommendedName>
        <fullName evidence="6">Integral membrane bound transporter domain-containing protein</fullName>
    </recommendedName>
</protein>
<dbReference type="EMBL" id="LUKE01000001">
    <property type="protein sequence ID" value="KYG65781.1"/>
    <property type="molecule type" value="Genomic_DNA"/>
</dbReference>
<dbReference type="AlphaFoldDB" id="A0A150WMR5"/>
<evidence type="ECO:0000256" key="5">
    <source>
        <dbReference type="SAM" id="Phobius"/>
    </source>
</evidence>
<feature type="transmembrane region" description="Helical" evidence="5">
    <location>
        <begin position="263"/>
        <end position="280"/>
    </location>
</feature>
<feature type="transmembrane region" description="Helical" evidence="5">
    <location>
        <begin position="45"/>
        <end position="62"/>
    </location>
</feature>
<dbReference type="RefSeq" id="WP_061833325.1">
    <property type="nucleotide sequence ID" value="NZ_LUKE01000001.1"/>
</dbReference>
<dbReference type="Proteomes" id="UP000075320">
    <property type="component" value="Unassembled WGS sequence"/>
</dbReference>
<evidence type="ECO:0000256" key="3">
    <source>
        <dbReference type="ARBA" id="ARBA00022989"/>
    </source>
</evidence>
<feature type="transmembrane region" description="Helical" evidence="5">
    <location>
        <begin position="20"/>
        <end position="39"/>
    </location>
</feature>
<feature type="transmembrane region" description="Helical" evidence="5">
    <location>
        <begin position="324"/>
        <end position="348"/>
    </location>
</feature>
<dbReference type="Pfam" id="PF13515">
    <property type="entry name" value="FUSC_2"/>
    <property type="match status" value="1"/>
</dbReference>
<accession>A0A150WMR5</accession>
<dbReference type="InterPro" id="IPR049453">
    <property type="entry name" value="Memb_transporter_dom"/>
</dbReference>
<dbReference type="OrthoDB" id="5289652at2"/>
<feature type="domain" description="Integral membrane bound transporter" evidence="6">
    <location>
        <begin position="204"/>
        <end position="328"/>
    </location>
</feature>
<feature type="transmembrane region" description="Helical" evidence="5">
    <location>
        <begin position="95"/>
        <end position="112"/>
    </location>
</feature>
<feature type="transmembrane region" description="Helical" evidence="5">
    <location>
        <begin position="191"/>
        <end position="209"/>
    </location>
</feature>